<feature type="domain" description="Methyltransferase" evidence="2">
    <location>
        <begin position="35"/>
        <end position="122"/>
    </location>
</feature>
<evidence type="ECO:0000313" key="3">
    <source>
        <dbReference type="EMBL" id="MBD2857590.1"/>
    </source>
</evidence>
<comment type="caution">
    <text evidence="3">The sequence shown here is derived from an EMBL/GenBank/DDBJ whole genome shotgun (WGS) entry which is preliminary data.</text>
</comment>
<evidence type="ECO:0000259" key="2">
    <source>
        <dbReference type="Pfam" id="PF13649"/>
    </source>
</evidence>
<gene>
    <name evidence="3" type="ORF">IB286_01130</name>
</gene>
<accession>A0A927C127</accession>
<keyword evidence="1" id="KW-0808">Transferase</keyword>
<dbReference type="InterPro" id="IPR041698">
    <property type="entry name" value="Methyltransf_25"/>
</dbReference>
<proteinExistence type="predicted"/>
<dbReference type="Proteomes" id="UP000610558">
    <property type="component" value="Unassembled WGS sequence"/>
</dbReference>
<sequence>MNKWDLKYQGESAQTEPCFILKQQAAFLPDSGNALDLACGLGGNAVYLAEHGFTVDAMDSSAVALQIIGEFATEKQLKINLIHRDVERGALLPANTYDVIAVSYFLFRPLFPALISTLKPGGLIYYQTFNRLRRDKGGPRSPDFLLEVSELAAQFKELETLFYSEDLFQQMDKPAISAGVFRKPS</sequence>
<keyword evidence="4" id="KW-1185">Reference proteome</keyword>
<dbReference type="InterPro" id="IPR029063">
    <property type="entry name" value="SAM-dependent_MTases_sf"/>
</dbReference>
<reference evidence="3" key="1">
    <citation type="submission" date="2020-09" db="EMBL/GenBank/DDBJ databases">
        <authorList>
            <person name="Yoon J.-W."/>
        </authorList>
    </citation>
    <scope>NUCLEOTIDE SEQUENCE</scope>
    <source>
        <strain evidence="3">KMU-158</strain>
    </source>
</reference>
<dbReference type="EMBL" id="JACXLD010000001">
    <property type="protein sequence ID" value="MBD2857590.1"/>
    <property type="molecule type" value="Genomic_DNA"/>
</dbReference>
<dbReference type="PANTHER" id="PTHR43861">
    <property type="entry name" value="TRANS-ACONITATE 2-METHYLTRANSFERASE-RELATED"/>
    <property type="match status" value="1"/>
</dbReference>
<keyword evidence="3" id="KW-0489">Methyltransferase</keyword>
<dbReference type="GO" id="GO:0008168">
    <property type="term" value="F:methyltransferase activity"/>
    <property type="evidence" value="ECO:0007669"/>
    <property type="project" value="UniProtKB-KW"/>
</dbReference>
<name>A0A927C127_9GAMM</name>
<dbReference type="Pfam" id="PF13649">
    <property type="entry name" value="Methyltransf_25"/>
    <property type="match status" value="1"/>
</dbReference>
<dbReference type="GO" id="GO:0032259">
    <property type="term" value="P:methylation"/>
    <property type="evidence" value="ECO:0007669"/>
    <property type="project" value="UniProtKB-KW"/>
</dbReference>
<evidence type="ECO:0000313" key="4">
    <source>
        <dbReference type="Proteomes" id="UP000610558"/>
    </source>
</evidence>
<dbReference type="SUPFAM" id="SSF53335">
    <property type="entry name" value="S-adenosyl-L-methionine-dependent methyltransferases"/>
    <property type="match status" value="1"/>
</dbReference>
<dbReference type="AlphaFoldDB" id="A0A927C127"/>
<dbReference type="CDD" id="cd02440">
    <property type="entry name" value="AdoMet_MTases"/>
    <property type="match status" value="1"/>
</dbReference>
<evidence type="ECO:0000256" key="1">
    <source>
        <dbReference type="ARBA" id="ARBA00022679"/>
    </source>
</evidence>
<dbReference type="Gene3D" id="3.40.50.150">
    <property type="entry name" value="Vaccinia Virus protein VP39"/>
    <property type="match status" value="1"/>
</dbReference>
<protein>
    <submittedName>
        <fullName evidence="3">Class I SAM-dependent methyltransferase</fullName>
    </submittedName>
</protein>
<dbReference type="PANTHER" id="PTHR43861:SF3">
    <property type="entry name" value="PUTATIVE (AFU_ORTHOLOGUE AFUA_2G14390)-RELATED"/>
    <property type="match status" value="1"/>
</dbReference>
<dbReference type="RefSeq" id="WP_190761822.1">
    <property type="nucleotide sequence ID" value="NZ_JACXLD010000001.1"/>
</dbReference>
<organism evidence="3 4">
    <name type="scientific">Spongiibacter pelagi</name>
    <dbReference type="NCBI Taxonomy" id="2760804"/>
    <lineage>
        <taxon>Bacteria</taxon>
        <taxon>Pseudomonadati</taxon>
        <taxon>Pseudomonadota</taxon>
        <taxon>Gammaproteobacteria</taxon>
        <taxon>Cellvibrionales</taxon>
        <taxon>Spongiibacteraceae</taxon>
        <taxon>Spongiibacter</taxon>
    </lineage>
</organism>